<dbReference type="Proteomes" id="UP001066276">
    <property type="component" value="Chromosome 4_2"/>
</dbReference>
<dbReference type="EMBL" id="JANPWB010000008">
    <property type="protein sequence ID" value="KAJ1160976.1"/>
    <property type="molecule type" value="Genomic_DNA"/>
</dbReference>
<protein>
    <submittedName>
        <fullName evidence="2">Uncharacterized protein</fullName>
    </submittedName>
</protein>
<organism evidence="2 3">
    <name type="scientific">Pleurodeles waltl</name>
    <name type="common">Iberian ribbed newt</name>
    <dbReference type="NCBI Taxonomy" id="8319"/>
    <lineage>
        <taxon>Eukaryota</taxon>
        <taxon>Metazoa</taxon>
        <taxon>Chordata</taxon>
        <taxon>Craniata</taxon>
        <taxon>Vertebrata</taxon>
        <taxon>Euteleostomi</taxon>
        <taxon>Amphibia</taxon>
        <taxon>Batrachia</taxon>
        <taxon>Caudata</taxon>
        <taxon>Salamandroidea</taxon>
        <taxon>Salamandridae</taxon>
        <taxon>Pleurodelinae</taxon>
        <taxon>Pleurodeles</taxon>
    </lineage>
</organism>
<comment type="caution">
    <text evidence="2">The sequence shown here is derived from an EMBL/GenBank/DDBJ whole genome shotgun (WGS) entry which is preliminary data.</text>
</comment>
<evidence type="ECO:0000256" key="1">
    <source>
        <dbReference type="SAM" id="MobiDB-lite"/>
    </source>
</evidence>
<feature type="region of interest" description="Disordered" evidence="1">
    <location>
        <begin position="54"/>
        <end position="73"/>
    </location>
</feature>
<evidence type="ECO:0000313" key="2">
    <source>
        <dbReference type="EMBL" id="KAJ1160976.1"/>
    </source>
</evidence>
<name>A0AAV7SAW8_PLEWA</name>
<accession>A0AAV7SAW8</accession>
<proteinExistence type="predicted"/>
<keyword evidence="3" id="KW-1185">Reference proteome</keyword>
<reference evidence="2" key="1">
    <citation type="journal article" date="2022" name="bioRxiv">
        <title>Sequencing and chromosome-scale assembly of the giantPleurodeles waltlgenome.</title>
        <authorList>
            <person name="Brown T."/>
            <person name="Elewa A."/>
            <person name="Iarovenko S."/>
            <person name="Subramanian E."/>
            <person name="Araus A.J."/>
            <person name="Petzold A."/>
            <person name="Susuki M."/>
            <person name="Suzuki K.-i.T."/>
            <person name="Hayashi T."/>
            <person name="Toyoda A."/>
            <person name="Oliveira C."/>
            <person name="Osipova E."/>
            <person name="Leigh N.D."/>
            <person name="Simon A."/>
            <person name="Yun M.H."/>
        </authorList>
    </citation>
    <scope>NUCLEOTIDE SEQUENCE</scope>
    <source>
        <strain evidence="2">20211129_DDA</strain>
        <tissue evidence="2">Liver</tissue>
    </source>
</reference>
<sequence>MRRSQSCCAADRGGVPYESTAAPLRLLTQAQRACKPRGGGMGEHLRTSLWPGALAEDHRSPGGPVNHTTGEHRGEAQYGLVVPPAAGWPPKRQWLHTDWRTLAGSGSPASGTPGGMEQAA</sequence>
<feature type="region of interest" description="Disordered" evidence="1">
    <location>
        <begin position="99"/>
        <end position="120"/>
    </location>
</feature>
<evidence type="ECO:0000313" key="3">
    <source>
        <dbReference type="Proteomes" id="UP001066276"/>
    </source>
</evidence>
<gene>
    <name evidence="2" type="ORF">NDU88_001465</name>
</gene>
<dbReference type="AlphaFoldDB" id="A0AAV7SAW8"/>